<name>A0AAV3Q009_LITER</name>
<comment type="caution">
    <text evidence="1">The sequence shown here is derived from an EMBL/GenBank/DDBJ whole genome shotgun (WGS) entry which is preliminary data.</text>
</comment>
<dbReference type="AlphaFoldDB" id="A0AAV3Q009"/>
<keyword evidence="2" id="KW-1185">Reference proteome</keyword>
<accession>A0AAV3Q009</accession>
<evidence type="ECO:0000313" key="2">
    <source>
        <dbReference type="Proteomes" id="UP001454036"/>
    </source>
</evidence>
<dbReference type="EMBL" id="BAABME010003088">
    <property type="protein sequence ID" value="GAA0157364.1"/>
    <property type="molecule type" value="Genomic_DNA"/>
</dbReference>
<gene>
    <name evidence="1" type="ORF">LIER_14648</name>
</gene>
<proteinExistence type="predicted"/>
<dbReference type="Proteomes" id="UP001454036">
    <property type="component" value="Unassembled WGS sequence"/>
</dbReference>
<organism evidence="1 2">
    <name type="scientific">Lithospermum erythrorhizon</name>
    <name type="common">Purple gromwell</name>
    <name type="synonym">Lithospermum officinale var. erythrorhizon</name>
    <dbReference type="NCBI Taxonomy" id="34254"/>
    <lineage>
        <taxon>Eukaryota</taxon>
        <taxon>Viridiplantae</taxon>
        <taxon>Streptophyta</taxon>
        <taxon>Embryophyta</taxon>
        <taxon>Tracheophyta</taxon>
        <taxon>Spermatophyta</taxon>
        <taxon>Magnoliopsida</taxon>
        <taxon>eudicotyledons</taxon>
        <taxon>Gunneridae</taxon>
        <taxon>Pentapetalae</taxon>
        <taxon>asterids</taxon>
        <taxon>lamiids</taxon>
        <taxon>Boraginales</taxon>
        <taxon>Boraginaceae</taxon>
        <taxon>Boraginoideae</taxon>
        <taxon>Lithospermeae</taxon>
        <taxon>Lithospermum</taxon>
    </lineage>
</organism>
<protein>
    <submittedName>
        <fullName evidence="1">Uncharacterized protein</fullName>
    </submittedName>
</protein>
<evidence type="ECO:0000313" key="1">
    <source>
        <dbReference type="EMBL" id="GAA0157364.1"/>
    </source>
</evidence>
<reference evidence="1 2" key="1">
    <citation type="submission" date="2024-01" db="EMBL/GenBank/DDBJ databases">
        <title>The complete chloroplast genome sequence of Lithospermum erythrorhizon: insights into the phylogenetic relationship among Boraginaceae species and the maternal lineages of purple gromwells.</title>
        <authorList>
            <person name="Okada T."/>
            <person name="Watanabe K."/>
        </authorList>
    </citation>
    <scope>NUCLEOTIDE SEQUENCE [LARGE SCALE GENOMIC DNA]</scope>
</reference>
<sequence length="92" mass="10654">MISTVGATVLTAKEMSLNIANYFHEMNQIMIRNGVRTWKVDISLGHFRGDQWDNMTRDCRMMIGYQLFFFINNALELEMLVLGNEGVEVEFS</sequence>